<accession>A0A8S1PEP7</accession>
<organism evidence="3 4">
    <name type="scientific">Paramecium primaurelia</name>
    <dbReference type="NCBI Taxonomy" id="5886"/>
    <lineage>
        <taxon>Eukaryota</taxon>
        <taxon>Sar</taxon>
        <taxon>Alveolata</taxon>
        <taxon>Ciliophora</taxon>
        <taxon>Intramacronucleata</taxon>
        <taxon>Oligohymenophorea</taxon>
        <taxon>Peniculida</taxon>
        <taxon>Parameciidae</taxon>
        <taxon>Paramecium</taxon>
    </lineage>
</organism>
<sequence length="309" mass="35463">MFRFLGKLIKRTPKECLQHDHTKFPNILANEYCQSCDQSLCYMCGNDHMSQHHPVKINHHSYANMNIQNNEDLNEKDKLNLETLRAFNTGSLIQLDINKLKCICGKPADENTAICAACGSATCSQKCHQELVHQDKCKFHHNFTEKANVVSLRSILLKNAYFLFDKGYAQGTVFSRTSQNFISAFLTTQRSSIFLQRGFRQYGNPEIQTLNAMDIVNGADLDKEVHLMRVCQCKCTHCKNLGYHPMHVCQLVCKSRDLYIYRSYAQENPVEKQQTCGCQCKFCSSGLTVLQHKKIDCCLKCEFKQKVDF</sequence>
<dbReference type="GO" id="GO:0008270">
    <property type="term" value="F:zinc ion binding"/>
    <property type="evidence" value="ECO:0007669"/>
    <property type="project" value="UniProtKB-KW"/>
</dbReference>
<evidence type="ECO:0000313" key="4">
    <source>
        <dbReference type="Proteomes" id="UP000688137"/>
    </source>
</evidence>
<dbReference type="Proteomes" id="UP000688137">
    <property type="component" value="Unassembled WGS sequence"/>
</dbReference>
<keyword evidence="1" id="KW-0479">Metal-binding</keyword>
<evidence type="ECO:0000313" key="3">
    <source>
        <dbReference type="EMBL" id="CAD8101710.1"/>
    </source>
</evidence>
<keyword evidence="1" id="KW-0862">Zinc</keyword>
<dbReference type="EMBL" id="CAJJDM010000119">
    <property type="protein sequence ID" value="CAD8101710.1"/>
    <property type="molecule type" value="Genomic_DNA"/>
</dbReference>
<dbReference type="InterPro" id="IPR000315">
    <property type="entry name" value="Znf_B-box"/>
</dbReference>
<dbReference type="OMA" id="RGFRQYG"/>
<dbReference type="AlphaFoldDB" id="A0A8S1PEP7"/>
<evidence type="ECO:0000259" key="2">
    <source>
        <dbReference type="PROSITE" id="PS50119"/>
    </source>
</evidence>
<evidence type="ECO:0000256" key="1">
    <source>
        <dbReference type="PROSITE-ProRule" id="PRU00024"/>
    </source>
</evidence>
<reference evidence="3" key="1">
    <citation type="submission" date="2021-01" db="EMBL/GenBank/DDBJ databases">
        <authorList>
            <consortium name="Genoscope - CEA"/>
            <person name="William W."/>
        </authorList>
    </citation>
    <scope>NUCLEOTIDE SEQUENCE</scope>
</reference>
<proteinExistence type="predicted"/>
<comment type="caution">
    <text evidence="3">The sequence shown here is derived from an EMBL/GenBank/DDBJ whole genome shotgun (WGS) entry which is preliminary data.</text>
</comment>
<dbReference type="PROSITE" id="PS50119">
    <property type="entry name" value="ZF_BBOX"/>
    <property type="match status" value="1"/>
</dbReference>
<gene>
    <name evidence="3" type="ORF">PPRIM_AZ9-3.1.T1160094</name>
</gene>
<name>A0A8S1PEP7_PARPR</name>
<keyword evidence="1" id="KW-0863">Zinc-finger</keyword>
<feature type="domain" description="B box-type" evidence="2">
    <location>
        <begin position="11"/>
        <end position="57"/>
    </location>
</feature>
<keyword evidence="4" id="KW-1185">Reference proteome</keyword>
<protein>
    <recommendedName>
        <fullName evidence="2">B box-type domain-containing protein</fullName>
    </recommendedName>
</protein>